<keyword evidence="8" id="KW-1185">Reference proteome</keyword>
<dbReference type="GO" id="GO:0000422">
    <property type="term" value="P:autophagy of mitochondrion"/>
    <property type="evidence" value="ECO:0007669"/>
    <property type="project" value="TreeGrafter"/>
</dbReference>
<evidence type="ECO:0000256" key="4">
    <source>
        <dbReference type="ARBA" id="ARBA00022448"/>
    </source>
</evidence>
<keyword evidence="6" id="KW-0446">Lipid-binding</keyword>
<dbReference type="InterPro" id="IPR027267">
    <property type="entry name" value="AH/BAR_dom_sf"/>
</dbReference>
<dbReference type="PANTHER" id="PTHR45949">
    <property type="entry name" value="SORTING NEXIN-4"/>
    <property type="match status" value="1"/>
</dbReference>
<dbReference type="CDD" id="cd06860">
    <property type="entry name" value="PX_SNX7_30_like"/>
    <property type="match status" value="1"/>
</dbReference>
<dbReference type="SMART" id="SM00312">
    <property type="entry name" value="PX"/>
    <property type="match status" value="1"/>
</dbReference>
<evidence type="ECO:0000256" key="7">
    <source>
        <dbReference type="ARBA" id="ARBA00023136"/>
    </source>
</evidence>
<evidence type="ECO:0000256" key="2">
    <source>
        <dbReference type="ARBA" id="ARBA00004496"/>
    </source>
</evidence>
<name>A0A6P7SRR1_9MOLL</name>
<dbReference type="Proteomes" id="UP000515154">
    <property type="component" value="Linkage group LG9"/>
</dbReference>
<dbReference type="Gene3D" id="3.30.1520.10">
    <property type="entry name" value="Phox-like domain"/>
    <property type="match status" value="1"/>
</dbReference>
<evidence type="ECO:0000256" key="5">
    <source>
        <dbReference type="ARBA" id="ARBA00022490"/>
    </source>
</evidence>
<comment type="subcellular location">
    <subcellularLocation>
        <location evidence="2">Cytoplasm</location>
    </subcellularLocation>
    <subcellularLocation>
        <location evidence="1">Endomembrane system</location>
        <topology evidence="1">Peripheral membrane protein</topology>
    </subcellularLocation>
</comment>
<sequence length="517" mass="58997">MAAPQDSCMSGKDNTADIHSNTKETFKDPLTSALDKDSEDELESLDLDTSSKSEMTVSCSSSLIANFKLDDDFDSETRDLFVMVDNPEKHTSTLESYITFRINTKTTREEFDTHEYCVRRRYNDFVWLRQRLEDGYPTHLVPPLPAKHSLRRLDRFSSEFLRVRQQALQKFLTRIADHPVLSFDKHFHVFLTAKAWEFNAHKKKGQGLISRVTNSLHNISASYMMKNRPPEFAVMHDYVQSFGDKLASVDRITQRILKEQSEYVEELNDWSPVYTLWSNSEDKLTPALLTMSRAIEANCVAIKESIDEIEESFCQPLKEYMLYTEAVKTVLRRRDAIQAEYDWTIDELDKKKDEREQLTQNVEILNDKSACANADLKADMERWHKTKHRDLREIFVALADKQVERYEKCLHAWEDAIRRIQANADITKPTCDEIQTIGEVRDSMSPQLTPSHVMSVDTDGDTGAEAACVDADADGDHPAVPPLPPKDVYEGSAKGDGGDTSTANNTGNNNNNNRSST</sequence>
<dbReference type="SUPFAM" id="SSF103657">
    <property type="entry name" value="BAR/IMD domain-like"/>
    <property type="match status" value="1"/>
</dbReference>
<reference evidence="9" key="1">
    <citation type="submission" date="2025-08" db="UniProtKB">
        <authorList>
            <consortium name="RefSeq"/>
        </authorList>
    </citation>
    <scope>IDENTIFICATION</scope>
</reference>
<keyword evidence="4" id="KW-0813">Transport</keyword>
<comment type="similarity">
    <text evidence="3">Belongs to the sorting nexin family.</text>
</comment>
<dbReference type="GO" id="GO:0061709">
    <property type="term" value="P:reticulophagy"/>
    <property type="evidence" value="ECO:0007669"/>
    <property type="project" value="TreeGrafter"/>
</dbReference>
<dbReference type="GO" id="GO:0034727">
    <property type="term" value="P:piecemeal microautophagy of the nucleus"/>
    <property type="evidence" value="ECO:0007669"/>
    <property type="project" value="TreeGrafter"/>
</dbReference>
<protein>
    <submittedName>
        <fullName evidence="9">Sorting nexin-30-like isoform X2</fullName>
    </submittedName>
</protein>
<proteinExistence type="inferred from homology"/>
<evidence type="ECO:0000313" key="9">
    <source>
        <dbReference type="RefSeq" id="XP_029640929.1"/>
    </source>
</evidence>
<organism evidence="8 9">
    <name type="scientific">Octopus sinensis</name>
    <name type="common">East Asian common octopus</name>
    <dbReference type="NCBI Taxonomy" id="2607531"/>
    <lineage>
        <taxon>Eukaryota</taxon>
        <taxon>Metazoa</taxon>
        <taxon>Spiralia</taxon>
        <taxon>Lophotrochozoa</taxon>
        <taxon>Mollusca</taxon>
        <taxon>Cephalopoda</taxon>
        <taxon>Coleoidea</taxon>
        <taxon>Octopodiformes</taxon>
        <taxon>Octopoda</taxon>
        <taxon>Incirrata</taxon>
        <taxon>Octopodidae</taxon>
        <taxon>Octopus</taxon>
    </lineage>
</organism>
<evidence type="ECO:0000313" key="8">
    <source>
        <dbReference type="Proteomes" id="UP000515154"/>
    </source>
</evidence>
<dbReference type="AlphaFoldDB" id="A0A6P7SRR1"/>
<dbReference type="GO" id="GO:0015031">
    <property type="term" value="P:protein transport"/>
    <property type="evidence" value="ECO:0007669"/>
    <property type="project" value="TreeGrafter"/>
</dbReference>
<dbReference type="GO" id="GO:0005769">
    <property type="term" value="C:early endosome"/>
    <property type="evidence" value="ECO:0007669"/>
    <property type="project" value="TreeGrafter"/>
</dbReference>
<evidence type="ECO:0000256" key="6">
    <source>
        <dbReference type="ARBA" id="ARBA00023121"/>
    </source>
</evidence>
<dbReference type="InterPro" id="IPR036871">
    <property type="entry name" value="PX_dom_sf"/>
</dbReference>
<dbReference type="GO" id="GO:0035091">
    <property type="term" value="F:phosphatidylinositol binding"/>
    <property type="evidence" value="ECO:0007669"/>
    <property type="project" value="InterPro"/>
</dbReference>
<dbReference type="GO" id="GO:0000407">
    <property type="term" value="C:phagophore assembly site"/>
    <property type="evidence" value="ECO:0007669"/>
    <property type="project" value="TreeGrafter"/>
</dbReference>
<dbReference type="Pfam" id="PF00787">
    <property type="entry name" value="PX"/>
    <property type="match status" value="1"/>
</dbReference>
<evidence type="ECO:0000256" key="1">
    <source>
        <dbReference type="ARBA" id="ARBA00004184"/>
    </source>
</evidence>
<keyword evidence="5" id="KW-0963">Cytoplasm</keyword>
<dbReference type="SUPFAM" id="SSF64268">
    <property type="entry name" value="PX domain"/>
    <property type="match status" value="1"/>
</dbReference>
<evidence type="ECO:0000256" key="3">
    <source>
        <dbReference type="ARBA" id="ARBA00010883"/>
    </source>
</evidence>
<dbReference type="GO" id="GO:0032456">
    <property type="term" value="P:endocytic recycling"/>
    <property type="evidence" value="ECO:0007669"/>
    <property type="project" value="TreeGrafter"/>
</dbReference>
<dbReference type="PROSITE" id="PS50195">
    <property type="entry name" value="PX"/>
    <property type="match status" value="1"/>
</dbReference>
<dbReference type="InterPro" id="IPR001683">
    <property type="entry name" value="PX_dom"/>
</dbReference>
<dbReference type="PANTHER" id="PTHR45949:SF2">
    <property type="entry name" value="SORTING NEXIN-4"/>
    <property type="match status" value="1"/>
</dbReference>
<accession>A0A6P7SRR1</accession>
<keyword evidence="7" id="KW-0472">Membrane</keyword>
<dbReference type="Gene3D" id="1.20.1270.60">
    <property type="entry name" value="Arfaptin homology (AH) domain/BAR domain"/>
    <property type="match status" value="1"/>
</dbReference>
<gene>
    <name evidence="9" type="primary">LOC115215769</name>
</gene>
<dbReference type="RefSeq" id="XP_029640929.1">
    <property type="nucleotide sequence ID" value="XM_029785069.2"/>
</dbReference>